<accession>A0ABP6LSX3</accession>
<dbReference type="RefSeq" id="WP_085437037.1">
    <property type="nucleotide sequence ID" value="NZ_BAAAVT010000002.1"/>
</dbReference>
<evidence type="ECO:0000313" key="6">
    <source>
        <dbReference type="EMBL" id="GAA3053235.1"/>
    </source>
</evidence>
<dbReference type="NCBIfam" id="TIGR00357">
    <property type="entry name" value="peptide-methionine (R)-S-oxide reductase MsrB"/>
    <property type="match status" value="1"/>
</dbReference>
<evidence type="ECO:0000256" key="1">
    <source>
        <dbReference type="ARBA" id="ARBA00012499"/>
    </source>
</evidence>
<protein>
    <recommendedName>
        <fullName evidence="1">peptide-methionine (R)-S-oxide reductase</fullName>
        <ecNumber evidence="1">1.8.4.12</ecNumber>
    </recommendedName>
</protein>
<dbReference type="InterPro" id="IPR002579">
    <property type="entry name" value="Met_Sox_Rdtase_MsrB_dom"/>
</dbReference>
<comment type="caution">
    <text evidence="6">The sequence shown here is derived from an EMBL/GenBank/DDBJ whole genome shotgun (WGS) entry which is preliminary data.</text>
</comment>
<feature type="domain" description="MsrB" evidence="5">
    <location>
        <begin position="24"/>
        <end position="148"/>
    </location>
</feature>
<evidence type="ECO:0000313" key="7">
    <source>
        <dbReference type="Proteomes" id="UP001500236"/>
    </source>
</evidence>
<organism evidence="6 7">
    <name type="scientific">Nesterenkonia aethiopica</name>
    <dbReference type="NCBI Taxonomy" id="269144"/>
    <lineage>
        <taxon>Bacteria</taxon>
        <taxon>Bacillati</taxon>
        <taxon>Actinomycetota</taxon>
        <taxon>Actinomycetes</taxon>
        <taxon>Micrococcales</taxon>
        <taxon>Micrococcaceae</taxon>
        <taxon>Nesterenkonia</taxon>
    </lineage>
</organism>
<dbReference type="InterPro" id="IPR011057">
    <property type="entry name" value="Mss4-like_sf"/>
</dbReference>
<proteinExistence type="predicted"/>
<evidence type="ECO:0000256" key="3">
    <source>
        <dbReference type="ARBA" id="ARBA00048488"/>
    </source>
</evidence>
<gene>
    <name evidence="6" type="primary">msrB</name>
    <name evidence="6" type="ORF">GCM10010529_04080</name>
</gene>
<dbReference type="EC" id="1.8.4.12" evidence="1"/>
<comment type="catalytic activity">
    <reaction evidence="3">
        <text>L-methionyl-[protein] + [thioredoxin]-disulfide + H2O = L-methionyl-(R)-S-oxide-[protein] + [thioredoxin]-dithiol</text>
        <dbReference type="Rhea" id="RHEA:24164"/>
        <dbReference type="Rhea" id="RHEA-COMP:10698"/>
        <dbReference type="Rhea" id="RHEA-COMP:10700"/>
        <dbReference type="Rhea" id="RHEA-COMP:12313"/>
        <dbReference type="Rhea" id="RHEA-COMP:12314"/>
        <dbReference type="ChEBI" id="CHEBI:15377"/>
        <dbReference type="ChEBI" id="CHEBI:16044"/>
        <dbReference type="ChEBI" id="CHEBI:29950"/>
        <dbReference type="ChEBI" id="CHEBI:45764"/>
        <dbReference type="ChEBI" id="CHEBI:50058"/>
        <dbReference type="EC" id="1.8.4.12"/>
    </reaction>
</comment>
<dbReference type="Pfam" id="PF01641">
    <property type="entry name" value="SelR"/>
    <property type="match status" value="1"/>
</dbReference>
<feature type="region of interest" description="Disordered" evidence="4">
    <location>
        <begin position="1"/>
        <end position="25"/>
    </location>
</feature>
<sequence>MSTDQTDPDARPPGTAPDFASLSDAQWRDRLTPEEYYVLRQGGTERPFTGDHGATTQAGVYLCRACGAELFTSQTKFDSRCGWPSFYEPATGANVRHLRDTSLGMERVEVRCGSCDSHLGHVFSGEGFDTPTDQRYCINSVSMRFEEADE</sequence>
<evidence type="ECO:0000259" key="5">
    <source>
        <dbReference type="PROSITE" id="PS51790"/>
    </source>
</evidence>
<keyword evidence="7" id="KW-1185">Reference proteome</keyword>
<dbReference type="PANTHER" id="PTHR10173">
    <property type="entry name" value="METHIONINE SULFOXIDE REDUCTASE"/>
    <property type="match status" value="1"/>
</dbReference>
<keyword evidence="2" id="KW-0560">Oxidoreductase</keyword>
<dbReference type="InterPro" id="IPR028427">
    <property type="entry name" value="Met_Sox_Rdtase_MsrB"/>
</dbReference>
<dbReference type="PANTHER" id="PTHR10173:SF52">
    <property type="entry name" value="METHIONINE-R-SULFOXIDE REDUCTASE B1"/>
    <property type="match status" value="1"/>
</dbReference>
<dbReference type="SUPFAM" id="SSF51316">
    <property type="entry name" value="Mss4-like"/>
    <property type="match status" value="1"/>
</dbReference>
<reference evidence="7" key="1">
    <citation type="journal article" date="2019" name="Int. J. Syst. Evol. Microbiol.">
        <title>The Global Catalogue of Microorganisms (GCM) 10K type strain sequencing project: providing services to taxonomists for standard genome sequencing and annotation.</title>
        <authorList>
            <consortium name="The Broad Institute Genomics Platform"/>
            <consortium name="The Broad Institute Genome Sequencing Center for Infectious Disease"/>
            <person name="Wu L."/>
            <person name="Ma J."/>
        </authorList>
    </citation>
    <scope>NUCLEOTIDE SEQUENCE [LARGE SCALE GENOMIC DNA]</scope>
    <source>
        <strain evidence="7">JCM 14309</strain>
    </source>
</reference>
<dbReference type="PROSITE" id="PS51790">
    <property type="entry name" value="MSRB"/>
    <property type="match status" value="1"/>
</dbReference>
<evidence type="ECO:0000256" key="4">
    <source>
        <dbReference type="SAM" id="MobiDB-lite"/>
    </source>
</evidence>
<dbReference type="Gene3D" id="2.170.150.20">
    <property type="entry name" value="Peptide methionine sulfoxide reductase"/>
    <property type="match status" value="1"/>
</dbReference>
<dbReference type="EMBL" id="BAAAVT010000002">
    <property type="protein sequence ID" value="GAA3053235.1"/>
    <property type="molecule type" value="Genomic_DNA"/>
</dbReference>
<evidence type="ECO:0000256" key="2">
    <source>
        <dbReference type="ARBA" id="ARBA00023002"/>
    </source>
</evidence>
<dbReference type="Proteomes" id="UP001500236">
    <property type="component" value="Unassembled WGS sequence"/>
</dbReference>
<name>A0ABP6LSX3_9MICC</name>